<protein>
    <submittedName>
        <fullName evidence="10">Metal-response element-binding transcription factor 2-like</fullName>
    </submittedName>
</protein>
<dbReference type="PANTHER" id="PTHR12628:SF12">
    <property type="entry name" value="METAL-RESPONSE ELEMENT-BINDING TRANSCRIPTION FACTOR 2"/>
    <property type="match status" value="1"/>
</dbReference>
<keyword evidence="5" id="KW-0539">Nucleus</keyword>
<name>A0A6I9PS47_9TELE</name>
<dbReference type="PANTHER" id="PTHR12628">
    <property type="entry name" value="POLYCOMB-LIKE TRANSCRIPTION FACTOR"/>
    <property type="match status" value="1"/>
</dbReference>
<dbReference type="GeneID" id="104963999"/>
<dbReference type="OrthoDB" id="10033786at2759"/>
<dbReference type="InterPro" id="IPR001965">
    <property type="entry name" value="Znf_PHD"/>
</dbReference>
<dbReference type="InterPro" id="IPR019787">
    <property type="entry name" value="Znf_PHD-finger"/>
</dbReference>
<dbReference type="GO" id="GO:0005634">
    <property type="term" value="C:nucleus"/>
    <property type="evidence" value="ECO:0007669"/>
    <property type="project" value="UniProtKB-SubCell"/>
</dbReference>
<keyword evidence="2" id="KW-0479">Metal-binding</keyword>
<dbReference type="Proteomes" id="UP000504611">
    <property type="component" value="Unplaced"/>
</dbReference>
<dbReference type="InterPro" id="IPR019786">
    <property type="entry name" value="Zinc_finger_PHD-type_CS"/>
</dbReference>
<dbReference type="GO" id="GO:0008270">
    <property type="term" value="F:zinc ion binding"/>
    <property type="evidence" value="ECO:0007669"/>
    <property type="project" value="UniProtKB-KW"/>
</dbReference>
<feature type="compositionally biased region" description="Low complexity" evidence="7">
    <location>
        <begin position="17"/>
        <end position="31"/>
    </location>
</feature>
<evidence type="ECO:0000259" key="8">
    <source>
        <dbReference type="PROSITE" id="PS50016"/>
    </source>
</evidence>
<dbReference type="Pfam" id="PF00628">
    <property type="entry name" value="PHD"/>
    <property type="match status" value="1"/>
</dbReference>
<dbReference type="PROSITE" id="PS50016">
    <property type="entry name" value="ZF_PHD_2"/>
    <property type="match status" value="1"/>
</dbReference>
<dbReference type="AlphaFoldDB" id="A0A6I9PS47"/>
<feature type="non-terminal residue" evidence="10">
    <location>
        <position position="1"/>
    </location>
</feature>
<dbReference type="Gene3D" id="3.30.40.10">
    <property type="entry name" value="Zinc/RING finger domain, C3HC4 (zinc finger)"/>
    <property type="match status" value="1"/>
</dbReference>
<accession>A0A6I9PS47</accession>
<evidence type="ECO:0000313" key="10">
    <source>
        <dbReference type="RefSeq" id="XP_010791002.1"/>
    </source>
</evidence>
<dbReference type="GO" id="GO:0003682">
    <property type="term" value="F:chromatin binding"/>
    <property type="evidence" value="ECO:0007669"/>
    <property type="project" value="TreeGrafter"/>
</dbReference>
<dbReference type="RefSeq" id="XP_010791002.1">
    <property type="nucleotide sequence ID" value="XM_010792700.1"/>
</dbReference>
<dbReference type="SMART" id="SM00249">
    <property type="entry name" value="PHD"/>
    <property type="match status" value="1"/>
</dbReference>
<dbReference type="GO" id="GO:0045814">
    <property type="term" value="P:negative regulation of gene expression, epigenetic"/>
    <property type="evidence" value="ECO:0007669"/>
    <property type="project" value="TreeGrafter"/>
</dbReference>
<evidence type="ECO:0000256" key="4">
    <source>
        <dbReference type="ARBA" id="ARBA00022833"/>
    </source>
</evidence>
<dbReference type="InterPro" id="IPR013083">
    <property type="entry name" value="Znf_RING/FYVE/PHD"/>
</dbReference>
<reference evidence="10" key="1">
    <citation type="submission" date="2025-08" db="UniProtKB">
        <authorList>
            <consortium name="RefSeq"/>
        </authorList>
    </citation>
    <scope>IDENTIFICATION</scope>
    <source>
        <tissue evidence="10">Muscle</tissue>
    </source>
</reference>
<dbReference type="GO" id="GO:0003677">
    <property type="term" value="F:DNA binding"/>
    <property type="evidence" value="ECO:0007669"/>
    <property type="project" value="TreeGrafter"/>
</dbReference>
<feature type="domain" description="PHD-type" evidence="8">
    <location>
        <begin position="43"/>
        <end position="98"/>
    </location>
</feature>
<evidence type="ECO:0000256" key="1">
    <source>
        <dbReference type="ARBA" id="ARBA00004123"/>
    </source>
</evidence>
<gene>
    <name evidence="10" type="primary">LOC104963999</name>
</gene>
<keyword evidence="3 6" id="KW-0863">Zinc-finger</keyword>
<dbReference type="SUPFAM" id="SSF57903">
    <property type="entry name" value="FYVE/PHD zinc finger"/>
    <property type="match status" value="1"/>
</dbReference>
<sequence>IRIIYNRKKLTSESRHSVSPYSVSSSTVSVSGDEDDADDEDDDIVCSICQDETSDEPNEIVICDKCGQGYHQLCHSPIIDASVIDSDDKWLCSECELTSLPKQEQEQHMGLHLTLPYALEELVWDQGHTTNIQHCYCYCGGPGE</sequence>
<evidence type="ECO:0000256" key="2">
    <source>
        <dbReference type="ARBA" id="ARBA00022723"/>
    </source>
</evidence>
<dbReference type="PROSITE" id="PS01359">
    <property type="entry name" value="ZF_PHD_1"/>
    <property type="match status" value="1"/>
</dbReference>
<comment type="subcellular location">
    <subcellularLocation>
        <location evidence="1">Nucleus</location>
    </subcellularLocation>
</comment>
<feature type="region of interest" description="Disordered" evidence="7">
    <location>
        <begin position="16"/>
        <end position="41"/>
    </location>
</feature>
<keyword evidence="4" id="KW-0862">Zinc</keyword>
<dbReference type="InterPro" id="IPR011011">
    <property type="entry name" value="Znf_FYVE_PHD"/>
</dbReference>
<evidence type="ECO:0000256" key="5">
    <source>
        <dbReference type="ARBA" id="ARBA00023242"/>
    </source>
</evidence>
<dbReference type="KEGG" id="ncc:104963999"/>
<proteinExistence type="predicted"/>
<evidence type="ECO:0000256" key="6">
    <source>
        <dbReference type="PROSITE-ProRule" id="PRU00146"/>
    </source>
</evidence>
<organism evidence="9 10">
    <name type="scientific">Notothenia coriiceps</name>
    <name type="common">black rockcod</name>
    <dbReference type="NCBI Taxonomy" id="8208"/>
    <lineage>
        <taxon>Eukaryota</taxon>
        <taxon>Metazoa</taxon>
        <taxon>Chordata</taxon>
        <taxon>Craniata</taxon>
        <taxon>Vertebrata</taxon>
        <taxon>Euteleostomi</taxon>
        <taxon>Actinopterygii</taxon>
        <taxon>Neopterygii</taxon>
        <taxon>Teleostei</taxon>
        <taxon>Neoteleostei</taxon>
        <taxon>Acanthomorphata</taxon>
        <taxon>Eupercaria</taxon>
        <taxon>Perciformes</taxon>
        <taxon>Notothenioidei</taxon>
        <taxon>Nototheniidae</taxon>
        <taxon>Notothenia</taxon>
    </lineage>
</organism>
<evidence type="ECO:0000256" key="3">
    <source>
        <dbReference type="ARBA" id="ARBA00022771"/>
    </source>
</evidence>
<keyword evidence="9" id="KW-1185">Reference proteome</keyword>
<evidence type="ECO:0000313" key="9">
    <source>
        <dbReference type="Proteomes" id="UP000504611"/>
    </source>
</evidence>
<feature type="compositionally biased region" description="Acidic residues" evidence="7">
    <location>
        <begin position="32"/>
        <end position="41"/>
    </location>
</feature>
<evidence type="ECO:0000256" key="7">
    <source>
        <dbReference type="SAM" id="MobiDB-lite"/>
    </source>
</evidence>